<dbReference type="KEGG" id="hsai:HPS36_00690"/>
<evidence type="ECO:0000256" key="1">
    <source>
        <dbReference type="SAM" id="Phobius"/>
    </source>
</evidence>
<keyword evidence="1" id="KW-1133">Transmembrane helix</keyword>
<accession>A0A7D3YBW7</accession>
<keyword evidence="4" id="KW-1185">Reference proteome</keyword>
<dbReference type="GO" id="GO:0022857">
    <property type="term" value="F:transmembrane transporter activity"/>
    <property type="evidence" value="ECO:0007669"/>
    <property type="project" value="InterPro"/>
</dbReference>
<dbReference type="AlphaFoldDB" id="A0A7D3YBW7"/>
<reference evidence="3 4" key="1">
    <citation type="submission" date="2020-05" db="EMBL/GenBank/DDBJ databases">
        <title>Halorubrum RHB-C sp.nov., an extremely halophilic archaeon isolated from solar salt farm.</title>
        <authorList>
            <person name="Ho H."/>
            <person name="Danganan R.E."/>
            <person name="Dedeles G.R."/>
            <person name="Kim S.-G."/>
        </authorList>
    </citation>
    <scope>NUCLEOTIDE SEQUENCE [LARGE SCALE GENOMIC DNA]</scope>
    <source>
        <strain evidence="3 4">RHB-C</strain>
    </source>
</reference>
<dbReference type="PROSITE" id="PS50850">
    <property type="entry name" value="MFS"/>
    <property type="match status" value="1"/>
</dbReference>
<sequence>MLDRIGLDRRDRRNLLVVMGAVAVVMAVVSEGTPAVRLAVGAIAGVISGVVFVVSTVVINRYKPAHW</sequence>
<keyword evidence="1" id="KW-0472">Membrane</keyword>
<protein>
    <recommendedName>
        <fullName evidence="2">Major facilitator superfamily (MFS) profile domain-containing protein</fullName>
    </recommendedName>
</protein>
<dbReference type="GeneID" id="55593474"/>
<dbReference type="Proteomes" id="UP000505020">
    <property type="component" value="Chromosome"/>
</dbReference>
<dbReference type="RefSeq" id="WP_121562145.1">
    <property type="nucleotide sequence ID" value="NZ_CP053941.1"/>
</dbReference>
<feature type="transmembrane region" description="Helical" evidence="1">
    <location>
        <begin position="35"/>
        <end position="59"/>
    </location>
</feature>
<feature type="domain" description="Major facilitator superfamily (MFS) profile" evidence="2">
    <location>
        <begin position="1"/>
        <end position="67"/>
    </location>
</feature>
<evidence type="ECO:0000313" key="3">
    <source>
        <dbReference type="EMBL" id="QKG91428.1"/>
    </source>
</evidence>
<organism evidence="3 4">
    <name type="scientific">Halorubrum salinarum</name>
    <dbReference type="NCBI Taxonomy" id="2739057"/>
    <lineage>
        <taxon>Archaea</taxon>
        <taxon>Methanobacteriati</taxon>
        <taxon>Methanobacteriota</taxon>
        <taxon>Stenosarchaea group</taxon>
        <taxon>Halobacteria</taxon>
        <taxon>Halobacteriales</taxon>
        <taxon>Haloferacaceae</taxon>
        <taxon>Halorubrum</taxon>
    </lineage>
</organism>
<proteinExistence type="predicted"/>
<feature type="transmembrane region" description="Helical" evidence="1">
    <location>
        <begin position="12"/>
        <end position="29"/>
    </location>
</feature>
<dbReference type="InterPro" id="IPR020846">
    <property type="entry name" value="MFS_dom"/>
</dbReference>
<evidence type="ECO:0000313" key="4">
    <source>
        <dbReference type="Proteomes" id="UP000505020"/>
    </source>
</evidence>
<gene>
    <name evidence="3" type="ORF">HPS36_00690</name>
</gene>
<dbReference type="EMBL" id="CP053941">
    <property type="protein sequence ID" value="QKG91428.1"/>
    <property type="molecule type" value="Genomic_DNA"/>
</dbReference>
<keyword evidence="1" id="KW-0812">Transmembrane</keyword>
<name>A0A7D3YBW7_9EURY</name>
<evidence type="ECO:0000259" key="2">
    <source>
        <dbReference type="PROSITE" id="PS50850"/>
    </source>
</evidence>